<dbReference type="SUPFAM" id="SSF49785">
    <property type="entry name" value="Galactose-binding domain-like"/>
    <property type="match status" value="1"/>
</dbReference>
<dbReference type="InterPro" id="IPR012334">
    <property type="entry name" value="Pectin_lyas_fold"/>
</dbReference>
<feature type="compositionally biased region" description="Low complexity" evidence="1">
    <location>
        <begin position="44"/>
        <end position="80"/>
    </location>
</feature>
<dbReference type="InterPro" id="IPR008979">
    <property type="entry name" value="Galactose-bd-like_sf"/>
</dbReference>
<dbReference type="RefSeq" id="WP_269041672.1">
    <property type="nucleotide sequence ID" value="NZ_CP114040.1"/>
</dbReference>
<dbReference type="PANTHER" id="PTHR36453:SF1">
    <property type="entry name" value="RIGHT HANDED BETA HELIX DOMAIN-CONTAINING PROTEIN"/>
    <property type="match status" value="1"/>
</dbReference>
<reference evidence="3" key="1">
    <citation type="submission" date="2022-11" db="EMBL/GenBank/DDBJ databases">
        <title>Minimal conservation of predation-associated metabolite biosynthetic gene clusters underscores biosynthetic potential of Myxococcota including descriptions for ten novel species: Archangium lansinium sp. nov., Myxococcus landrumus sp. nov., Nannocystis bai.</title>
        <authorList>
            <person name="Ahearne A."/>
            <person name="Stevens C."/>
            <person name="Dowd S."/>
        </authorList>
    </citation>
    <scope>NUCLEOTIDE SEQUENCE</scope>
    <source>
        <strain evidence="3">Fl3</strain>
    </source>
</reference>
<dbReference type="Gene3D" id="2.60.120.260">
    <property type="entry name" value="Galactose-binding domain-like"/>
    <property type="match status" value="1"/>
</dbReference>
<evidence type="ECO:0000313" key="4">
    <source>
        <dbReference type="Proteomes" id="UP001164459"/>
    </source>
</evidence>
<keyword evidence="4" id="KW-1185">Reference proteome</keyword>
<dbReference type="PANTHER" id="PTHR36453">
    <property type="entry name" value="SECRETED PROTEIN-RELATED"/>
    <property type="match status" value="1"/>
</dbReference>
<dbReference type="Proteomes" id="UP001164459">
    <property type="component" value="Chromosome"/>
</dbReference>
<protein>
    <submittedName>
        <fullName evidence="3">Discoidin domain-containing protein</fullName>
    </submittedName>
</protein>
<accession>A0ABY7HIY9</accession>
<dbReference type="PROSITE" id="PS51257">
    <property type="entry name" value="PROKAR_LIPOPROTEIN"/>
    <property type="match status" value="1"/>
</dbReference>
<dbReference type="Gene3D" id="2.160.20.10">
    <property type="entry name" value="Single-stranded right-handed beta-helix, Pectin lyase-like"/>
    <property type="match status" value="2"/>
</dbReference>
<dbReference type="Pfam" id="PF00754">
    <property type="entry name" value="F5_F8_type_C"/>
    <property type="match status" value="1"/>
</dbReference>
<dbReference type="EMBL" id="CP114040">
    <property type="protein sequence ID" value="WAS99311.1"/>
    <property type="molecule type" value="Genomic_DNA"/>
</dbReference>
<dbReference type="PROSITE" id="PS50022">
    <property type="entry name" value="FA58C_3"/>
    <property type="match status" value="1"/>
</dbReference>
<dbReference type="InterPro" id="IPR000421">
    <property type="entry name" value="FA58C"/>
</dbReference>
<dbReference type="InterPro" id="IPR011050">
    <property type="entry name" value="Pectin_lyase_fold/virulence"/>
</dbReference>
<evidence type="ECO:0000313" key="3">
    <source>
        <dbReference type="EMBL" id="WAS99311.1"/>
    </source>
</evidence>
<gene>
    <name evidence="3" type="ORF">O0S08_24550</name>
</gene>
<proteinExistence type="predicted"/>
<feature type="domain" description="F5/8 type C" evidence="2">
    <location>
        <begin position="685"/>
        <end position="760"/>
    </location>
</feature>
<organism evidence="3 4">
    <name type="scientific">Nannocystis punicea</name>
    <dbReference type="NCBI Taxonomy" id="2995304"/>
    <lineage>
        <taxon>Bacteria</taxon>
        <taxon>Pseudomonadati</taxon>
        <taxon>Myxococcota</taxon>
        <taxon>Polyangia</taxon>
        <taxon>Nannocystales</taxon>
        <taxon>Nannocystaceae</taxon>
        <taxon>Nannocystis</taxon>
    </lineage>
</organism>
<feature type="region of interest" description="Disordered" evidence="1">
    <location>
        <begin position="710"/>
        <end position="742"/>
    </location>
</feature>
<sequence length="840" mass="88827">MRPALVRSLGEFVHPLRTAALVCSVALLAACNDDPGRPADGLLTTSGEPDGTTTATTGSSPTTTTESTTEAPTGTSATTELTGDTGQPVDACGGCEAGSVCDPAVGCLACDGPGSCPDAVLYAAPDGTGSECTFAAPCSLAGAQAVVRIFNDVMTGELQVYLRGGTYSLTTPWVLGAEDSGSGGHDVVWRAFPGETPILSGGVPVGPWRLVDADKNIFRAPVPTDSRQLWVDGHRAVRARGPEAPQGFVETAAGYTAPDASMAAWADIGAVEVVGFRHWKSFRCPLAAVAGPEITVQNPCWTDAQLHQDMNGDFSMDAPQWFENARELLDEPGEFYLDGAAEVVDHIPRAGVDLQAAPAVLPVLETLVHGAGTIEAPLRHVRFEGLTFAHSTWRAPSGPQGYVELQAGIRLVGGGTWASEKTPAAVRFEAADHVTIAGCSFEHLGAGALSFELGAHDNLVAGNRFDDISAGAIQLGNVTEPWHHHPEDPATIVADNTVRDNFVSRIGVEYPSTVAIWAGYTEGTRIEHNDLFDLPYTGISVGWGWGAVDVDFPTPASSQGNHIEGNRVGYHMRVLADGGGIYTLGAQMGSTNGGNYVHNQGHPYGALYLDNGTQHYAVTGNVVEKVDYWLLCTTYATDATNNTITGNYSELDNPYVQPDPPHPSNTIADNVVFGPTMPPEALAIVAAAGLSPEHRAMHPDDVARGLPATASSIYDPGHPEAQANDGDGRTGWSPKGGDEDPSPWWMVDLQQPRSLAGAEVVMRWELDQPATRADLEIVGANQPDASDAVVLARLGATPLPHRAIWQARWPDRTAYRYLRVRKAGTGYMYLGEVRVLAAPE</sequence>
<dbReference type="SUPFAM" id="SSF51126">
    <property type="entry name" value="Pectin lyase-like"/>
    <property type="match status" value="1"/>
</dbReference>
<evidence type="ECO:0000256" key="1">
    <source>
        <dbReference type="SAM" id="MobiDB-lite"/>
    </source>
</evidence>
<evidence type="ECO:0000259" key="2">
    <source>
        <dbReference type="PROSITE" id="PS50022"/>
    </source>
</evidence>
<name>A0ABY7HIY9_9BACT</name>
<feature type="region of interest" description="Disordered" evidence="1">
    <location>
        <begin position="39"/>
        <end position="85"/>
    </location>
</feature>